<accession>A0AAW0H6Q8</accession>
<dbReference type="PROSITE" id="PS00028">
    <property type="entry name" value="ZINC_FINGER_C2H2_1"/>
    <property type="match status" value="1"/>
</dbReference>
<gene>
    <name evidence="12" type="ORF">U0070_021384</name>
</gene>
<feature type="non-terminal residue" evidence="12">
    <location>
        <position position="1"/>
    </location>
</feature>
<dbReference type="GO" id="GO:0008270">
    <property type="term" value="F:zinc ion binding"/>
    <property type="evidence" value="ECO:0007669"/>
    <property type="project" value="UniProtKB-KW"/>
</dbReference>
<dbReference type="InterPro" id="IPR013087">
    <property type="entry name" value="Znf_C2H2_type"/>
</dbReference>
<keyword evidence="5" id="KW-0862">Zinc</keyword>
<evidence type="ECO:0000259" key="11">
    <source>
        <dbReference type="PROSITE" id="PS50805"/>
    </source>
</evidence>
<dbReference type="InterPro" id="IPR036051">
    <property type="entry name" value="KRAB_dom_sf"/>
</dbReference>
<keyword evidence="3" id="KW-0677">Repeat</keyword>
<dbReference type="PANTHER" id="PTHR14947:SF24">
    <property type="entry name" value="ZINC FINGER PROTEIN 781-RELATED"/>
    <property type="match status" value="1"/>
</dbReference>
<evidence type="ECO:0000259" key="10">
    <source>
        <dbReference type="PROSITE" id="PS50157"/>
    </source>
</evidence>
<keyword evidence="2" id="KW-0479">Metal-binding</keyword>
<dbReference type="Pfam" id="PF01352">
    <property type="entry name" value="KRAB"/>
    <property type="match status" value="1"/>
</dbReference>
<evidence type="ECO:0000256" key="4">
    <source>
        <dbReference type="ARBA" id="ARBA00022771"/>
    </source>
</evidence>
<evidence type="ECO:0000256" key="7">
    <source>
        <dbReference type="ARBA" id="ARBA00023163"/>
    </source>
</evidence>
<evidence type="ECO:0000256" key="6">
    <source>
        <dbReference type="ARBA" id="ARBA00023015"/>
    </source>
</evidence>
<dbReference type="InterPro" id="IPR036236">
    <property type="entry name" value="Znf_C2H2_sf"/>
</dbReference>
<evidence type="ECO:0000256" key="5">
    <source>
        <dbReference type="ARBA" id="ARBA00022833"/>
    </source>
</evidence>
<protein>
    <submittedName>
        <fullName evidence="12">Uncharacterized protein</fullName>
    </submittedName>
</protein>
<dbReference type="InterPro" id="IPR039938">
    <property type="entry name" value="Sp4-like"/>
</dbReference>
<proteinExistence type="predicted"/>
<dbReference type="SUPFAM" id="SSF57667">
    <property type="entry name" value="beta-beta-alpha zinc fingers"/>
    <property type="match status" value="1"/>
</dbReference>
<feature type="non-terminal residue" evidence="12">
    <location>
        <position position="355"/>
    </location>
</feature>
<keyword evidence="4 9" id="KW-0863">Zinc-finger</keyword>
<dbReference type="SUPFAM" id="SSF109640">
    <property type="entry name" value="KRAB domain (Kruppel-associated box)"/>
    <property type="match status" value="1"/>
</dbReference>
<keyword evidence="8" id="KW-0539">Nucleus</keyword>
<dbReference type="GO" id="GO:0005634">
    <property type="term" value="C:nucleus"/>
    <property type="evidence" value="ECO:0007669"/>
    <property type="project" value="UniProtKB-SubCell"/>
</dbReference>
<evidence type="ECO:0000313" key="13">
    <source>
        <dbReference type="Proteomes" id="UP001488838"/>
    </source>
</evidence>
<dbReference type="InterPro" id="IPR001909">
    <property type="entry name" value="KRAB"/>
</dbReference>
<evidence type="ECO:0000256" key="2">
    <source>
        <dbReference type="ARBA" id="ARBA00022723"/>
    </source>
</evidence>
<organism evidence="12 13">
    <name type="scientific">Myodes glareolus</name>
    <name type="common">Bank vole</name>
    <name type="synonym">Clethrionomys glareolus</name>
    <dbReference type="NCBI Taxonomy" id="447135"/>
    <lineage>
        <taxon>Eukaryota</taxon>
        <taxon>Metazoa</taxon>
        <taxon>Chordata</taxon>
        <taxon>Craniata</taxon>
        <taxon>Vertebrata</taxon>
        <taxon>Euteleostomi</taxon>
        <taxon>Mammalia</taxon>
        <taxon>Eutheria</taxon>
        <taxon>Euarchontoglires</taxon>
        <taxon>Glires</taxon>
        <taxon>Rodentia</taxon>
        <taxon>Myomorpha</taxon>
        <taxon>Muroidea</taxon>
        <taxon>Cricetidae</taxon>
        <taxon>Arvicolinae</taxon>
        <taxon>Myodes</taxon>
    </lineage>
</organism>
<evidence type="ECO:0000256" key="9">
    <source>
        <dbReference type="PROSITE-ProRule" id="PRU00042"/>
    </source>
</evidence>
<dbReference type="PROSITE" id="PS50157">
    <property type="entry name" value="ZINC_FINGER_C2H2_2"/>
    <property type="match status" value="1"/>
</dbReference>
<dbReference type="SMART" id="SM00349">
    <property type="entry name" value="KRAB"/>
    <property type="match status" value="1"/>
</dbReference>
<evidence type="ECO:0000256" key="8">
    <source>
        <dbReference type="ARBA" id="ARBA00023242"/>
    </source>
</evidence>
<dbReference type="PROSITE" id="PS50805">
    <property type="entry name" value="KRAB"/>
    <property type="match status" value="1"/>
</dbReference>
<evidence type="ECO:0000256" key="3">
    <source>
        <dbReference type="ARBA" id="ARBA00022737"/>
    </source>
</evidence>
<dbReference type="AlphaFoldDB" id="A0AAW0H6Q8"/>
<dbReference type="FunFam" id="3.30.160.60:FF:000156">
    <property type="entry name" value="Zinc finger protein 568"/>
    <property type="match status" value="1"/>
</dbReference>
<dbReference type="GO" id="GO:0006355">
    <property type="term" value="P:regulation of DNA-templated transcription"/>
    <property type="evidence" value="ECO:0007669"/>
    <property type="project" value="InterPro"/>
</dbReference>
<dbReference type="CDD" id="cd07765">
    <property type="entry name" value="KRAB_A-box"/>
    <property type="match status" value="1"/>
</dbReference>
<dbReference type="EMBL" id="JBBHLL010000915">
    <property type="protein sequence ID" value="KAK7797063.1"/>
    <property type="molecule type" value="Genomic_DNA"/>
</dbReference>
<comment type="subcellular location">
    <subcellularLocation>
        <location evidence="1">Nucleus</location>
    </subcellularLocation>
</comment>
<name>A0AAW0H6Q8_MYOGA</name>
<sequence>GILTFQDVAIDFSPDEWDCLDFAQRALYREVMLENYSNMVSVGLSVSKPDLISFLEQSKEPWNVNIGKREGNEQVLYSYQVQDMFLQENRQDCIQKLVSGIAHDQKQGRHYTNDQHEERQSNYIKYGEYLHRYACPTMHKRINFKEKAWKCKDCGKSFICHANFQAHQRIHTGVRHVANPLPRSQYFTDITEFTLVRNLTDVKNVASPSPGPQLFILITDSTLVRNLIVVKNVASPLPRSQYFTDITEFTLVRNLTDVKNVASPLPGPQIFTTIKEFILVRNFTDVKNVASPLSVSHILTDITEFTLNVASPLPGPLIFMTIKEFILVRNLTDVKNVASPLSGSHIFTDITEVTL</sequence>
<dbReference type="Gene3D" id="3.30.160.60">
    <property type="entry name" value="Classic Zinc Finger"/>
    <property type="match status" value="1"/>
</dbReference>
<dbReference type="PANTHER" id="PTHR14947">
    <property type="entry name" value="ZINC FINGER PROTEIN"/>
    <property type="match status" value="1"/>
</dbReference>
<keyword evidence="7" id="KW-0804">Transcription</keyword>
<reference evidence="12 13" key="1">
    <citation type="journal article" date="2023" name="bioRxiv">
        <title>Conserved and derived expression patterns and positive selection on dental genes reveal complex evolutionary context of ever-growing rodent molars.</title>
        <authorList>
            <person name="Calamari Z.T."/>
            <person name="Song A."/>
            <person name="Cohen E."/>
            <person name="Akter M."/>
            <person name="Roy R.D."/>
            <person name="Hallikas O."/>
            <person name="Christensen M.M."/>
            <person name="Li P."/>
            <person name="Marangoni P."/>
            <person name="Jernvall J."/>
            <person name="Klein O.D."/>
        </authorList>
    </citation>
    <scope>NUCLEOTIDE SEQUENCE [LARGE SCALE GENOMIC DNA]</scope>
    <source>
        <strain evidence="12">V071</strain>
    </source>
</reference>
<feature type="domain" description="C2H2-type" evidence="10">
    <location>
        <begin position="149"/>
        <end position="176"/>
    </location>
</feature>
<comment type="caution">
    <text evidence="12">The sequence shown here is derived from an EMBL/GenBank/DDBJ whole genome shotgun (WGS) entry which is preliminary data.</text>
</comment>
<keyword evidence="6" id="KW-0805">Transcription regulation</keyword>
<dbReference type="Proteomes" id="UP001488838">
    <property type="component" value="Unassembled WGS sequence"/>
</dbReference>
<evidence type="ECO:0000256" key="1">
    <source>
        <dbReference type="ARBA" id="ARBA00004123"/>
    </source>
</evidence>
<evidence type="ECO:0000313" key="12">
    <source>
        <dbReference type="EMBL" id="KAK7797063.1"/>
    </source>
</evidence>
<dbReference type="Gene3D" id="6.10.140.140">
    <property type="match status" value="1"/>
</dbReference>
<feature type="domain" description="KRAB" evidence="11">
    <location>
        <begin position="3"/>
        <end position="74"/>
    </location>
</feature>
<keyword evidence="13" id="KW-1185">Reference proteome</keyword>